<evidence type="ECO:0000313" key="1">
    <source>
        <dbReference type="EMBL" id="EJP67902.1"/>
    </source>
</evidence>
<reference evidence="1 2" key="1">
    <citation type="journal article" date="2012" name="Sci. Rep.">
        <title>Genomic perspectives on the evolution of fungal entomopathogenicity in Beauveria bassiana.</title>
        <authorList>
            <person name="Xiao G."/>
            <person name="Ying S.H."/>
            <person name="Zheng P."/>
            <person name="Wang Z.L."/>
            <person name="Zhang S."/>
            <person name="Xie X.Q."/>
            <person name="Shang Y."/>
            <person name="St Leger R.J."/>
            <person name="Zhao G.P."/>
            <person name="Wang C."/>
            <person name="Feng M.G."/>
        </authorList>
    </citation>
    <scope>NUCLEOTIDE SEQUENCE [LARGE SCALE GENOMIC DNA]</scope>
    <source>
        <strain evidence="1 2">ARSEF 2860</strain>
    </source>
</reference>
<dbReference type="GeneID" id="19885810"/>
<evidence type="ECO:0000313" key="2">
    <source>
        <dbReference type="Proteomes" id="UP000002762"/>
    </source>
</evidence>
<protein>
    <submittedName>
        <fullName evidence="1">Uncharacterized protein</fullName>
    </submittedName>
</protein>
<dbReference type="EMBL" id="JH725155">
    <property type="protein sequence ID" value="EJP67902.1"/>
    <property type="molecule type" value="Genomic_DNA"/>
</dbReference>
<dbReference type="HOGENOM" id="CLU_077210_0_0_1"/>
<dbReference type="Proteomes" id="UP000002762">
    <property type="component" value="Unassembled WGS sequence"/>
</dbReference>
<accession>J4UR25</accession>
<dbReference type="AlphaFoldDB" id="J4UR25"/>
<dbReference type="InParanoid" id="J4UR25"/>
<keyword evidence="2" id="KW-1185">Reference proteome</keyword>
<organism evidence="1 2">
    <name type="scientific">Beauveria bassiana (strain ARSEF 2860)</name>
    <name type="common">White muscardine disease fungus</name>
    <name type="synonym">Tritirachium shiotae</name>
    <dbReference type="NCBI Taxonomy" id="655819"/>
    <lineage>
        <taxon>Eukaryota</taxon>
        <taxon>Fungi</taxon>
        <taxon>Dikarya</taxon>
        <taxon>Ascomycota</taxon>
        <taxon>Pezizomycotina</taxon>
        <taxon>Sordariomycetes</taxon>
        <taxon>Hypocreomycetidae</taxon>
        <taxon>Hypocreales</taxon>
        <taxon>Cordycipitaceae</taxon>
        <taxon>Beauveria</taxon>
    </lineage>
</organism>
<dbReference type="RefSeq" id="XP_008596117.1">
    <property type="nucleotide sequence ID" value="XM_008597895.1"/>
</dbReference>
<dbReference type="OrthoDB" id="3259529at2759"/>
<proteinExistence type="predicted"/>
<sequence length="241" mass="27932">MKASLEQVQKTLNVVRILNEHDIPCCCVGVSALKFYGANRMRSTWEICVPADQVTAAENLFRSDDAFSVLPPKGFCPGSRIDTYSVFGTRESHHEFLIMPDYDVHLDCRSLDIVHSLRGLPYPSLKAFAQSCLDRRNQLELCDLIDGSNVSEEWGEENLDLNGVHDVDWVRTMQAKKGSCRRWWPTRPKEKRAVWQDFVRTKEQRLDDSRPPSRNVEYVMKDNSWQRKYEQHFQCACINTT</sequence>
<name>J4UR25_BEAB2</name>
<gene>
    <name evidence="1" type="ORF">BBA_02798</name>
</gene>